<evidence type="ECO:0000313" key="2">
    <source>
        <dbReference type="EMBL" id="MBC5671026.1"/>
    </source>
</evidence>
<evidence type="ECO:0000313" key="3">
    <source>
        <dbReference type="Proteomes" id="UP000654573"/>
    </source>
</evidence>
<dbReference type="Proteomes" id="UP000654573">
    <property type="component" value="Unassembled WGS sequence"/>
</dbReference>
<evidence type="ECO:0000259" key="1">
    <source>
        <dbReference type="PROSITE" id="PS50943"/>
    </source>
</evidence>
<dbReference type="Gene3D" id="1.10.260.40">
    <property type="entry name" value="lambda repressor-like DNA-binding domains"/>
    <property type="match status" value="1"/>
</dbReference>
<proteinExistence type="predicted"/>
<organism evidence="2 3">
    <name type="scientific">Blautia celeris</name>
    <dbReference type="NCBI Taxonomy" id="2763026"/>
    <lineage>
        <taxon>Bacteria</taxon>
        <taxon>Bacillati</taxon>
        <taxon>Bacillota</taxon>
        <taxon>Clostridia</taxon>
        <taxon>Lachnospirales</taxon>
        <taxon>Lachnospiraceae</taxon>
        <taxon>Blautia</taxon>
    </lineage>
</organism>
<gene>
    <name evidence="2" type="ORF">H8S76_02095</name>
</gene>
<dbReference type="InterPro" id="IPR010982">
    <property type="entry name" value="Lambda_DNA-bd_dom_sf"/>
</dbReference>
<accession>A0ABR7F9B7</accession>
<dbReference type="EMBL" id="JACOOU010000001">
    <property type="protein sequence ID" value="MBC5671026.1"/>
    <property type="molecule type" value="Genomic_DNA"/>
</dbReference>
<dbReference type="InterPro" id="IPR001387">
    <property type="entry name" value="Cro/C1-type_HTH"/>
</dbReference>
<dbReference type="PROSITE" id="PS50943">
    <property type="entry name" value="HTH_CROC1"/>
    <property type="match status" value="1"/>
</dbReference>
<protein>
    <recommendedName>
        <fullName evidence="1">HTH cro/C1-type domain-containing protein</fullName>
    </recommendedName>
</protein>
<sequence length="55" mass="6343">MAQYETNYRVPKKDMLLQIAEVLEVNVINFTGLTPDFSEDIIFTFSGWLKKTGDD</sequence>
<comment type="caution">
    <text evidence="2">The sequence shown here is derived from an EMBL/GenBank/DDBJ whole genome shotgun (WGS) entry which is preliminary data.</text>
</comment>
<reference evidence="2 3" key="1">
    <citation type="submission" date="2020-08" db="EMBL/GenBank/DDBJ databases">
        <title>Genome public.</title>
        <authorList>
            <person name="Liu C."/>
            <person name="Sun Q."/>
        </authorList>
    </citation>
    <scope>NUCLEOTIDE SEQUENCE [LARGE SCALE GENOMIC DNA]</scope>
    <source>
        <strain evidence="2 3">NSJ-34</strain>
    </source>
</reference>
<keyword evidence="3" id="KW-1185">Reference proteome</keyword>
<name>A0ABR7F9B7_9FIRM</name>
<dbReference type="RefSeq" id="WP_158587255.1">
    <property type="nucleotide sequence ID" value="NZ_JACOOU010000001.1"/>
</dbReference>
<feature type="domain" description="HTH cro/C1-type" evidence="1">
    <location>
        <begin position="2"/>
        <end position="30"/>
    </location>
</feature>